<proteinExistence type="predicted"/>
<accession>A0A5B7J7C6</accession>
<dbReference type="EMBL" id="VSRR010082538">
    <property type="protein sequence ID" value="MPC89896.1"/>
    <property type="molecule type" value="Genomic_DNA"/>
</dbReference>
<organism evidence="1 2">
    <name type="scientific">Portunus trituberculatus</name>
    <name type="common">Swimming crab</name>
    <name type="synonym">Neptunus trituberculatus</name>
    <dbReference type="NCBI Taxonomy" id="210409"/>
    <lineage>
        <taxon>Eukaryota</taxon>
        <taxon>Metazoa</taxon>
        <taxon>Ecdysozoa</taxon>
        <taxon>Arthropoda</taxon>
        <taxon>Crustacea</taxon>
        <taxon>Multicrustacea</taxon>
        <taxon>Malacostraca</taxon>
        <taxon>Eumalacostraca</taxon>
        <taxon>Eucarida</taxon>
        <taxon>Decapoda</taxon>
        <taxon>Pleocyemata</taxon>
        <taxon>Brachyura</taxon>
        <taxon>Eubrachyura</taxon>
        <taxon>Portunoidea</taxon>
        <taxon>Portunidae</taxon>
        <taxon>Portuninae</taxon>
        <taxon>Portunus</taxon>
    </lineage>
</organism>
<dbReference type="Proteomes" id="UP000324222">
    <property type="component" value="Unassembled WGS sequence"/>
</dbReference>
<dbReference type="OrthoDB" id="6371610at2759"/>
<dbReference type="AlphaFoldDB" id="A0A5B7J7C6"/>
<name>A0A5B7J7C6_PORTR</name>
<sequence>MSVSRFLAPPHIKSCNFNEGKTLIAHHKFMLEVEATSVPQAEATW</sequence>
<gene>
    <name evidence="1" type="ORF">E2C01_084859</name>
</gene>
<reference evidence="1 2" key="1">
    <citation type="submission" date="2019-05" db="EMBL/GenBank/DDBJ databases">
        <title>Another draft genome of Portunus trituberculatus and its Hox gene families provides insights of decapod evolution.</title>
        <authorList>
            <person name="Jeong J.-H."/>
            <person name="Song I."/>
            <person name="Kim S."/>
            <person name="Choi T."/>
            <person name="Kim D."/>
            <person name="Ryu S."/>
            <person name="Kim W."/>
        </authorList>
    </citation>
    <scope>NUCLEOTIDE SEQUENCE [LARGE SCALE GENOMIC DNA]</scope>
    <source>
        <tissue evidence="1">Muscle</tissue>
    </source>
</reference>
<protein>
    <submittedName>
        <fullName evidence="1">Uncharacterized protein</fullName>
    </submittedName>
</protein>
<keyword evidence="2" id="KW-1185">Reference proteome</keyword>
<evidence type="ECO:0000313" key="2">
    <source>
        <dbReference type="Proteomes" id="UP000324222"/>
    </source>
</evidence>
<comment type="caution">
    <text evidence="1">The sequence shown here is derived from an EMBL/GenBank/DDBJ whole genome shotgun (WGS) entry which is preliminary data.</text>
</comment>
<evidence type="ECO:0000313" key="1">
    <source>
        <dbReference type="EMBL" id="MPC89896.1"/>
    </source>
</evidence>